<name>A0A518B572_9BACT</name>
<accession>A0A518B572</accession>
<comment type="pathway">
    <text evidence="1 6 7">Amino-acid biosynthesis; L-histidine biosynthesis; L-histidine from 5-phospho-alpha-D-ribose 1-diphosphate: step 6/9.</text>
</comment>
<dbReference type="RefSeq" id="WP_145258598.1">
    <property type="nucleotide sequence ID" value="NZ_CP036279.1"/>
</dbReference>
<organism evidence="8 9">
    <name type="scientific">Kolteria novifilia</name>
    <dbReference type="NCBI Taxonomy" id="2527975"/>
    <lineage>
        <taxon>Bacteria</taxon>
        <taxon>Pseudomonadati</taxon>
        <taxon>Planctomycetota</taxon>
        <taxon>Planctomycetia</taxon>
        <taxon>Kolteriales</taxon>
        <taxon>Kolteriaceae</taxon>
        <taxon>Kolteria</taxon>
    </lineage>
</organism>
<evidence type="ECO:0000313" key="9">
    <source>
        <dbReference type="Proteomes" id="UP000317093"/>
    </source>
</evidence>
<dbReference type="CDD" id="cd07914">
    <property type="entry name" value="IGPD"/>
    <property type="match status" value="1"/>
</dbReference>
<protein>
    <recommendedName>
        <fullName evidence="2 6">Imidazoleglycerol-phosphate dehydratase</fullName>
        <shortName evidence="6">IGPD</shortName>
        <ecNumber evidence="6 7">4.2.1.19</ecNumber>
    </recommendedName>
</protein>
<dbReference type="FunFam" id="3.30.230.40:FF:000001">
    <property type="entry name" value="Imidazoleglycerol-phosphate dehydratase HisB"/>
    <property type="match status" value="1"/>
</dbReference>
<dbReference type="UniPathway" id="UPA00031">
    <property type="reaction ID" value="UER00011"/>
</dbReference>
<evidence type="ECO:0000256" key="6">
    <source>
        <dbReference type="HAMAP-Rule" id="MF_00076"/>
    </source>
</evidence>
<dbReference type="PROSITE" id="PS00955">
    <property type="entry name" value="IGP_DEHYDRATASE_2"/>
    <property type="match status" value="1"/>
</dbReference>
<proteinExistence type="inferred from homology"/>
<keyword evidence="6" id="KW-0963">Cytoplasm</keyword>
<dbReference type="NCBIfam" id="NF002114">
    <property type="entry name" value="PRK00951.2-4"/>
    <property type="match status" value="1"/>
</dbReference>
<dbReference type="FunFam" id="3.30.230.40:FF:000003">
    <property type="entry name" value="Imidazoleglycerol-phosphate dehydratase HisB"/>
    <property type="match status" value="1"/>
</dbReference>
<dbReference type="EC" id="4.2.1.19" evidence="6 7"/>
<dbReference type="InterPro" id="IPR038494">
    <property type="entry name" value="IGPD_sf"/>
</dbReference>
<dbReference type="AlphaFoldDB" id="A0A518B572"/>
<dbReference type="GO" id="GO:0004424">
    <property type="term" value="F:imidazoleglycerol-phosphate dehydratase activity"/>
    <property type="evidence" value="ECO:0007669"/>
    <property type="project" value="UniProtKB-UniRule"/>
</dbReference>
<evidence type="ECO:0000313" key="8">
    <source>
        <dbReference type="EMBL" id="QDU62096.1"/>
    </source>
</evidence>
<dbReference type="Gene3D" id="3.30.230.40">
    <property type="entry name" value="Imidazole glycerol phosphate dehydratase, domain 1"/>
    <property type="match status" value="2"/>
</dbReference>
<evidence type="ECO:0000256" key="7">
    <source>
        <dbReference type="RuleBase" id="RU000599"/>
    </source>
</evidence>
<dbReference type="PROSITE" id="PS00954">
    <property type="entry name" value="IGP_DEHYDRATASE_1"/>
    <property type="match status" value="1"/>
</dbReference>
<keyword evidence="3 6" id="KW-0028">Amino-acid biosynthesis</keyword>
<evidence type="ECO:0000256" key="5">
    <source>
        <dbReference type="ARBA" id="ARBA00023239"/>
    </source>
</evidence>
<dbReference type="Proteomes" id="UP000317093">
    <property type="component" value="Chromosome"/>
</dbReference>
<comment type="subcellular location">
    <subcellularLocation>
        <location evidence="6 7">Cytoplasm</location>
    </subcellularLocation>
</comment>
<evidence type="ECO:0000256" key="3">
    <source>
        <dbReference type="ARBA" id="ARBA00022605"/>
    </source>
</evidence>
<comment type="catalytic activity">
    <reaction evidence="6 7">
        <text>D-erythro-1-(imidazol-4-yl)glycerol 3-phosphate = 3-(imidazol-4-yl)-2-oxopropyl phosphate + H2O</text>
        <dbReference type="Rhea" id="RHEA:11040"/>
        <dbReference type="ChEBI" id="CHEBI:15377"/>
        <dbReference type="ChEBI" id="CHEBI:57766"/>
        <dbReference type="ChEBI" id="CHEBI:58278"/>
        <dbReference type="EC" id="4.2.1.19"/>
    </reaction>
</comment>
<dbReference type="Pfam" id="PF00475">
    <property type="entry name" value="IGPD"/>
    <property type="match status" value="1"/>
</dbReference>
<dbReference type="InterPro" id="IPR020568">
    <property type="entry name" value="Ribosomal_Su5_D2-typ_SF"/>
</dbReference>
<dbReference type="GO" id="GO:0000105">
    <property type="term" value="P:L-histidine biosynthetic process"/>
    <property type="evidence" value="ECO:0007669"/>
    <property type="project" value="UniProtKB-UniRule"/>
</dbReference>
<dbReference type="InterPro" id="IPR000807">
    <property type="entry name" value="ImidazoleglycerolP_deHydtase"/>
</dbReference>
<keyword evidence="4 6" id="KW-0368">Histidine biosynthesis</keyword>
<dbReference type="EMBL" id="CP036279">
    <property type="protein sequence ID" value="QDU62096.1"/>
    <property type="molecule type" value="Genomic_DNA"/>
</dbReference>
<keyword evidence="9" id="KW-1185">Reference proteome</keyword>
<dbReference type="GO" id="GO:0005737">
    <property type="term" value="C:cytoplasm"/>
    <property type="evidence" value="ECO:0007669"/>
    <property type="project" value="UniProtKB-SubCell"/>
</dbReference>
<dbReference type="HAMAP" id="MF_00076">
    <property type="entry name" value="HisB"/>
    <property type="match status" value="1"/>
</dbReference>
<keyword evidence="5 6" id="KW-0456">Lyase</keyword>
<gene>
    <name evidence="6 8" type="primary">hisB</name>
    <name evidence="8" type="ORF">Pan216_29620</name>
</gene>
<dbReference type="KEGG" id="knv:Pan216_29620"/>
<dbReference type="InterPro" id="IPR020565">
    <property type="entry name" value="ImidazoleglycerP_deHydtase_CS"/>
</dbReference>
<dbReference type="PANTHER" id="PTHR23133:SF2">
    <property type="entry name" value="IMIDAZOLEGLYCEROL-PHOSPHATE DEHYDRATASE"/>
    <property type="match status" value="1"/>
</dbReference>
<dbReference type="NCBIfam" id="NF002111">
    <property type="entry name" value="PRK00951.2-1"/>
    <property type="match status" value="1"/>
</dbReference>
<dbReference type="PANTHER" id="PTHR23133">
    <property type="entry name" value="IMIDAZOLEGLYCEROL-PHOSPHATE DEHYDRATASE HIS7"/>
    <property type="match status" value="1"/>
</dbReference>
<evidence type="ECO:0000256" key="4">
    <source>
        <dbReference type="ARBA" id="ARBA00023102"/>
    </source>
</evidence>
<comment type="similarity">
    <text evidence="6 7">Belongs to the imidazoleglycerol-phosphate dehydratase family.</text>
</comment>
<evidence type="ECO:0000256" key="1">
    <source>
        <dbReference type="ARBA" id="ARBA00005047"/>
    </source>
</evidence>
<dbReference type="OrthoDB" id="9790411at2"/>
<reference evidence="8 9" key="1">
    <citation type="submission" date="2019-02" db="EMBL/GenBank/DDBJ databases">
        <title>Deep-cultivation of Planctomycetes and their phenomic and genomic characterization uncovers novel biology.</title>
        <authorList>
            <person name="Wiegand S."/>
            <person name="Jogler M."/>
            <person name="Boedeker C."/>
            <person name="Pinto D."/>
            <person name="Vollmers J."/>
            <person name="Rivas-Marin E."/>
            <person name="Kohn T."/>
            <person name="Peeters S.H."/>
            <person name="Heuer A."/>
            <person name="Rast P."/>
            <person name="Oberbeckmann S."/>
            <person name="Bunk B."/>
            <person name="Jeske O."/>
            <person name="Meyerdierks A."/>
            <person name="Storesund J.E."/>
            <person name="Kallscheuer N."/>
            <person name="Luecker S."/>
            <person name="Lage O.M."/>
            <person name="Pohl T."/>
            <person name="Merkel B.J."/>
            <person name="Hornburger P."/>
            <person name="Mueller R.-W."/>
            <person name="Bruemmer F."/>
            <person name="Labrenz M."/>
            <person name="Spormann A.M."/>
            <person name="Op den Camp H."/>
            <person name="Overmann J."/>
            <person name="Amann R."/>
            <person name="Jetten M.S.M."/>
            <person name="Mascher T."/>
            <person name="Medema M.H."/>
            <person name="Devos D.P."/>
            <person name="Kaster A.-K."/>
            <person name="Ovreas L."/>
            <person name="Rohde M."/>
            <person name="Galperin M.Y."/>
            <person name="Jogler C."/>
        </authorList>
    </citation>
    <scope>NUCLEOTIDE SEQUENCE [LARGE SCALE GENOMIC DNA]</scope>
    <source>
        <strain evidence="8 9">Pan216</strain>
    </source>
</reference>
<sequence>MGRPASIHRKTGETDIDLELELDGTGSSSISTGVGFLDHMLTLLAKHALFDLRVTAKGDLHIDDHHTVEDVGIALGQALSAALGEKRGIHRYGHMTLPMDEVLMTTAVDLGGRFAFAWNVPMPVEKVGTFDVQLAEDFWRAVAEHGKFNFHALLHYGRNGHHILEAVFKSSARSLRQAVAFDERARDQIPSSKGVL</sequence>
<evidence type="ECO:0000256" key="2">
    <source>
        <dbReference type="ARBA" id="ARBA00016664"/>
    </source>
</evidence>
<dbReference type="SUPFAM" id="SSF54211">
    <property type="entry name" value="Ribosomal protein S5 domain 2-like"/>
    <property type="match status" value="2"/>
</dbReference>